<evidence type="ECO:0000313" key="3">
    <source>
        <dbReference type="Proteomes" id="UP000543379"/>
    </source>
</evidence>
<sequence>MTKVITTGNFKGGVGKTTNAVMISYELSNMGKKVLMVDFDPQANTTDLLFTTMKKVLKKDPVYEITLANAIFDHQDLRPALINVKENLDLLPSYKDLQAYERFLYDNFSDDYSMDNYFNKLLKEIKSDYDFVIIDVPPQMNKFTDSAFVASDYVIIILQTQERSLKGAETYVDHLLQLTDDYDLATDVLGVLPVLMQNGSDLDKDVIDDAVDSFQKQNLFKNHIKQMARLKRFDREGITNNNSDVHDKNVHKVYINVVEEMLERIELLQK</sequence>
<dbReference type="PANTHER" id="PTHR13696:SF99">
    <property type="entry name" value="COBYRINIC ACID AC-DIAMIDE SYNTHASE"/>
    <property type="match status" value="1"/>
</dbReference>
<dbReference type="Gene3D" id="3.40.50.300">
    <property type="entry name" value="P-loop containing nucleotide triphosphate hydrolases"/>
    <property type="match status" value="1"/>
</dbReference>
<dbReference type="SUPFAM" id="SSF52540">
    <property type="entry name" value="P-loop containing nucleoside triphosphate hydrolases"/>
    <property type="match status" value="1"/>
</dbReference>
<dbReference type="Proteomes" id="UP000543379">
    <property type="component" value="Unassembled WGS sequence"/>
</dbReference>
<dbReference type="PANTHER" id="PTHR13696">
    <property type="entry name" value="P-LOOP CONTAINING NUCLEOSIDE TRIPHOSPHATE HYDROLASE"/>
    <property type="match status" value="1"/>
</dbReference>
<dbReference type="InterPro" id="IPR025669">
    <property type="entry name" value="AAA_dom"/>
</dbReference>
<protein>
    <submittedName>
        <fullName evidence="2">AAA family ATPase</fullName>
    </submittedName>
</protein>
<dbReference type="EMBL" id="JAAROV010000009">
    <property type="protein sequence ID" value="MBC1318521.1"/>
    <property type="molecule type" value="Genomic_DNA"/>
</dbReference>
<comment type="caution">
    <text evidence="2">The sequence shown here is derived from an EMBL/GenBank/DDBJ whole genome shotgun (WGS) entry which is preliminary data.</text>
</comment>
<proteinExistence type="predicted"/>
<accession>A0A841Y362</accession>
<organism evidence="2 3">
    <name type="scientific">Listeria booriae</name>
    <dbReference type="NCBI Taxonomy" id="1552123"/>
    <lineage>
        <taxon>Bacteria</taxon>
        <taxon>Bacillati</taxon>
        <taxon>Bacillota</taxon>
        <taxon>Bacilli</taxon>
        <taxon>Bacillales</taxon>
        <taxon>Listeriaceae</taxon>
        <taxon>Listeria</taxon>
    </lineage>
</organism>
<dbReference type="InterPro" id="IPR027417">
    <property type="entry name" value="P-loop_NTPase"/>
</dbReference>
<name>A0A841Y362_9LIST</name>
<dbReference type="AlphaFoldDB" id="A0A841Y362"/>
<evidence type="ECO:0000313" key="2">
    <source>
        <dbReference type="EMBL" id="MBC1318521.1"/>
    </source>
</evidence>
<dbReference type="InterPro" id="IPR050678">
    <property type="entry name" value="DNA_Partitioning_ATPase"/>
</dbReference>
<dbReference type="Pfam" id="PF13614">
    <property type="entry name" value="AAA_31"/>
    <property type="match status" value="1"/>
</dbReference>
<dbReference type="RefSeq" id="WP_185383084.1">
    <property type="nucleotide sequence ID" value="NZ_JAARNB010000010.1"/>
</dbReference>
<feature type="domain" description="AAA" evidence="1">
    <location>
        <begin position="2"/>
        <end position="178"/>
    </location>
</feature>
<reference evidence="2 3" key="1">
    <citation type="submission" date="2020-03" db="EMBL/GenBank/DDBJ databases">
        <title>Soil Listeria distribution.</title>
        <authorList>
            <person name="Liao J."/>
            <person name="Wiedmann M."/>
        </authorList>
    </citation>
    <scope>NUCLEOTIDE SEQUENCE [LARGE SCALE GENOMIC DNA]</scope>
    <source>
        <strain evidence="2 3">FSL L7-1816</strain>
    </source>
</reference>
<gene>
    <name evidence="2" type="ORF">HB811_17215</name>
</gene>
<evidence type="ECO:0000259" key="1">
    <source>
        <dbReference type="Pfam" id="PF13614"/>
    </source>
</evidence>
<dbReference type="CDD" id="cd02042">
    <property type="entry name" value="ParAB_family"/>
    <property type="match status" value="1"/>
</dbReference>